<protein>
    <submittedName>
        <fullName evidence="3">VanZ family protein</fullName>
    </submittedName>
</protein>
<feature type="transmembrane region" description="Helical" evidence="1">
    <location>
        <begin position="90"/>
        <end position="109"/>
    </location>
</feature>
<reference evidence="3 4" key="1">
    <citation type="submission" date="2019-07" db="EMBL/GenBank/DDBJ databases">
        <title>Cryptosporangium phraense sp. nov., isolated from plant litter.</title>
        <authorList>
            <person name="Suriyachadkun C."/>
        </authorList>
    </citation>
    <scope>NUCLEOTIDE SEQUENCE [LARGE SCALE GENOMIC DNA]</scope>
    <source>
        <strain evidence="3 4">A-T 5661</strain>
    </source>
</reference>
<keyword evidence="1" id="KW-1133">Transmembrane helix</keyword>
<evidence type="ECO:0000313" key="4">
    <source>
        <dbReference type="Proteomes" id="UP000317982"/>
    </source>
</evidence>
<dbReference type="EMBL" id="VIRS01000014">
    <property type="protein sequence ID" value="TQS43140.1"/>
    <property type="molecule type" value="Genomic_DNA"/>
</dbReference>
<name>A0A545APB8_9ACTN</name>
<dbReference type="Proteomes" id="UP000317982">
    <property type="component" value="Unassembled WGS sequence"/>
</dbReference>
<dbReference type="RefSeq" id="WP_142706225.1">
    <property type="nucleotide sequence ID" value="NZ_VIRS01000014.1"/>
</dbReference>
<feature type="transmembrane region" description="Helical" evidence="1">
    <location>
        <begin position="38"/>
        <end position="57"/>
    </location>
</feature>
<dbReference type="InParanoid" id="A0A545APB8"/>
<keyword evidence="1" id="KW-0472">Membrane</keyword>
<keyword evidence="4" id="KW-1185">Reference proteome</keyword>
<feature type="transmembrane region" description="Helical" evidence="1">
    <location>
        <begin position="12"/>
        <end position="31"/>
    </location>
</feature>
<evidence type="ECO:0000256" key="1">
    <source>
        <dbReference type="SAM" id="Phobius"/>
    </source>
</evidence>
<dbReference type="AlphaFoldDB" id="A0A545APB8"/>
<accession>A0A545APB8</accession>
<evidence type="ECO:0000313" key="3">
    <source>
        <dbReference type="EMBL" id="TQS43140.1"/>
    </source>
</evidence>
<organism evidence="3 4">
    <name type="scientific">Cryptosporangium phraense</name>
    <dbReference type="NCBI Taxonomy" id="2593070"/>
    <lineage>
        <taxon>Bacteria</taxon>
        <taxon>Bacillati</taxon>
        <taxon>Actinomycetota</taxon>
        <taxon>Actinomycetes</taxon>
        <taxon>Cryptosporangiales</taxon>
        <taxon>Cryptosporangiaceae</taxon>
        <taxon>Cryptosporangium</taxon>
    </lineage>
</organism>
<evidence type="ECO:0000259" key="2">
    <source>
        <dbReference type="Pfam" id="PF04892"/>
    </source>
</evidence>
<feature type="transmembrane region" description="Helical" evidence="1">
    <location>
        <begin position="153"/>
        <end position="170"/>
    </location>
</feature>
<keyword evidence="1" id="KW-0812">Transmembrane</keyword>
<sequence>MAGSIIRELLRIVPIAVVVLLIAAVGWRPIVRKLGTHPVVAAGLLLSLAGIAIVTLTPAPAPFANPWQGWGCIRAGWEPDWVPWPFTGSINGRSLNVWMFVPLGIFTALTGKNVKIPLTLAAFGVLIPIGIEAAQRTLPLNRFCDTRDVADNVYGLLIGLVLGLVVRSLTPLPRYVRQ</sequence>
<feature type="transmembrane region" description="Helical" evidence="1">
    <location>
        <begin position="116"/>
        <end position="133"/>
    </location>
</feature>
<comment type="caution">
    <text evidence="3">The sequence shown here is derived from an EMBL/GenBank/DDBJ whole genome shotgun (WGS) entry which is preliminary data.</text>
</comment>
<dbReference type="OrthoDB" id="3787741at2"/>
<dbReference type="InterPro" id="IPR006976">
    <property type="entry name" value="VanZ-like"/>
</dbReference>
<gene>
    <name evidence="3" type="ORF">FL583_20020</name>
</gene>
<dbReference type="Pfam" id="PF04892">
    <property type="entry name" value="VanZ"/>
    <property type="match status" value="1"/>
</dbReference>
<feature type="domain" description="VanZ-like" evidence="2">
    <location>
        <begin position="47"/>
        <end position="165"/>
    </location>
</feature>
<proteinExistence type="predicted"/>